<protein>
    <submittedName>
        <fullName evidence="7">Uncharacterized protein</fullName>
    </submittedName>
</protein>
<dbReference type="Gene3D" id="2.115.10.20">
    <property type="entry name" value="Glycosyl hydrolase domain, family 43"/>
    <property type="match status" value="1"/>
</dbReference>
<keyword evidence="8" id="KW-1185">Reference proteome</keyword>
<accession>A0A369QKK5</accession>
<evidence type="ECO:0000256" key="5">
    <source>
        <dbReference type="PIRSR" id="PIRSR606710-2"/>
    </source>
</evidence>
<evidence type="ECO:0000313" key="7">
    <source>
        <dbReference type="EMBL" id="RDC62798.1"/>
    </source>
</evidence>
<feature type="active site" description="Proton donor" evidence="4">
    <location>
        <position position="385"/>
    </location>
</feature>
<organism evidence="7 8">
    <name type="scientific">Adhaeribacter pallidiroseus</name>
    <dbReference type="NCBI Taxonomy" id="2072847"/>
    <lineage>
        <taxon>Bacteria</taxon>
        <taxon>Pseudomonadati</taxon>
        <taxon>Bacteroidota</taxon>
        <taxon>Cytophagia</taxon>
        <taxon>Cytophagales</taxon>
        <taxon>Hymenobacteraceae</taxon>
        <taxon>Adhaeribacter</taxon>
    </lineage>
</organism>
<dbReference type="InterPro" id="IPR023296">
    <property type="entry name" value="Glyco_hydro_beta-prop_sf"/>
</dbReference>
<dbReference type="GO" id="GO:0004553">
    <property type="term" value="F:hydrolase activity, hydrolyzing O-glycosyl compounds"/>
    <property type="evidence" value="ECO:0007669"/>
    <property type="project" value="InterPro"/>
</dbReference>
<dbReference type="RefSeq" id="WP_199474143.1">
    <property type="nucleotide sequence ID" value="NZ_QASA01000001.1"/>
</dbReference>
<keyword evidence="3 6" id="KW-0326">Glycosidase</keyword>
<dbReference type="InterPro" id="IPR051795">
    <property type="entry name" value="Glycosyl_Hydrlase_43"/>
</dbReference>
<keyword evidence="2 6" id="KW-0378">Hydrolase</keyword>
<dbReference type="Pfam" id="PF04616">
    <property type="entry name" value="Glyco_hydro_43"/>
    <property type="match status" value="2"/>
</dbReference>
<proteinExistence type="inferred from homology"/>
<dbReference type="PANTHER" id="PTHR42812:SF5">
    <property type="entry name" value="ENDO-ARABINASE"/>
    <property type="match status" value="1"/>
</dbReference>
<evidence type="ECO:0000256" key="1">
    <source>
        <dbReference type="ARBA" id="ARBA00009865"/>
    </source>
</evidence>
<evidence type="ECO:0000313" key="8">
    <source>
        <dbReference type="Proteomes" id="UP000253919"/>
    </source>
</evidence>
<dbReference type="InterPro" id="IPR006710">
    <property type="entry name" value="Glyco_hydro_43"/>
</dbReference>
<comment type="similarity">
    <text evidence="1 6">Belongs to the glycosyl hydrolase 43 family.</text>
</comment>
<dbReference type="PANTHER" id="PTHR42812">
    <property type="entry name" value="BETA-XYLOSIDASE"/>
    <property type="match status" value="1"/>
</dbReference>
<evidence type="ECO:0000256" key="4">
    <source>
        <dbReference type="PIRSR" id="PIRSR606710-1"/>
    </source>
</evidence>
<reference evidence="7 8" key="1">
    <citation type="submission" date="2018-04" db="EMBL/GenBank/DDBJ databases">
        <title>Adhaeribacter sp. HMF7616 genome sequencing and assembly.</title>
        <authorList>
            <person name="Kang H."/>
            <person name="Kang J."/>
            <person name="Cha I."/>
            <person name="Kim H."/>
            <person name="Joh K."/>
        </authorList>
    </citation>
    <scope>NUCLEOTIDE SEQUENCE [LARGE SCALE GENOMIC DNA]</scope>
    <source>
        <strain evidence="7 8">HMF7616</strain>
    </source>
</reference>
<evidence type="ECO:0000256" key="3">
    <source>
        <dbReference type="ARBA" id="ARBA00023295"/>
    </source>
</evidence>
<dbReference type="GO" id="GO:0005975">
    <property type="term" value="P:carbohydrate metabolic process"/>
    <property type="evidence" value="ECO:0007669"/>
    <property type="project" value="InterPro"/>
</dbReference>
<name>A0A369QKK5_9BACT</name>
<feature type="active site" description="Proton acceptor" evidence="4">
    <location>
        <position position="119"/>
    </location>
</feature>
<comment type="caution">
    <text evidence="7">The sequence shown here is derived from an EMBL/GenBank/DDBJ whole genome shotgun (WGS) entry which is preliminary data.</text>
</comment>
<dbReference type="AlphaFoldDB" id="A0A369QKK5"/>
<feature type="site" description="Important for catalytic activity, responsible for pKa modulation of the active site Glu and correct orientation of both the proton donor and substrate" evidence="5">
    <location>
        <position position="236"/>
    </location>
</feature>
<gene>
    <name evidence="7" type="ORF">AHMF7616_01392</name>
</gene>
<dbReference type="Proteomes" id="UP000253919">
    <property type="component" value="Unassembled WGS sequence"/>
</dbReference>
<sequence>MPENKPTAPDTAIRLTSPNHTPVSFSVLVQESLHQSPAGYTFEVTSPDLLSGVGKTCFYYLNGNDHLAYLNLFAKLARDFNMRLPQNRQEKQIKPTFKAPLRAVLKTAVHPEILYGYGDPAVIRVDTAGSSCYYVVATSNDAPNAFPLLRSRNLQDWEFVKFIFPAGKTPEWATAGPLISDYWAPEMHLIQNQYHIYFVARDKNTHELCIGKAQSDNPEGPFVPDKKPVLRGNVIDPHVYVQDAETAYLYWKEDNNAIWPGLLLDVLYHHPDLIATLFNEGPDQITTAFICTLWPWAKDREPMERFLITQIVIEAVTERYLLFYEQLAALSQYQTPALQTQIREVLRFMKTPVYAQQLAPDGKSLVGERFKIIQNDLAWEAHLVEGVWVTKQGTHYYLFYAGNDFSTDQYGIGVAIADLPIGPYRKMAVPVLQSTAEWWAPGHPSVVKDPAGKPVLILHAYYPEQAGYKEFRAMLAVNLIFNPDHVLLA</sequence>
<evidence type="ECO:0000256" key="2">
    <source>
        <dbReference type="ARBA" id="ARBA00022801"/>
    </source>
</evidence>
<dbReference type="EMBL" id="QASA01000001">
    <property type="protein sequence ID" value="RDC62798.1"/>
    <property type="molecule type" value="Genomic_DNA"/>
</dbReference>
<evidence type="ECO:0000256" key="6">
    <source>
        <dbReference type="RuleBase" id="RU361187"/>
    </source>
</evidence>
<dbReference type="SUPFAM" id="SSF75005">
    <property type="entry name" value="Arabinanase/levansucrase/invertase"/>
    <property type="match status" value="1"/>
</dbReference>